<sequence length="169" mass="18666">MKRGLARIWAHLACDARDVRRLFPDESLRRIEQAVSEGERGHCAEIRIAIEASLPWHRVARGVMPRERALEVFSELRVWDTEANNGVLVYLMVADQAIEIVADRAALAALGAPELQQVCDRLGEGLGAGRGEQGLLDAIARLNQDLAEAFPLVSPETDENELPNRPAIL</sequence>
<dbReference type="PANTHER" id="PTHR30373:SF8">
    <property type="entry name" value="BLL7265 PROTEIN"/>
    <property type="match status" value="1"/>
</dbReference>
<dbReference type="Proteomes" id="UP000321548">
    <property type="component" value="Unassembled WGS sequence"/>
</dbReference>
<dbReference type="PANTHER" id="PTHR30373">
    <property type="entry name" value="UPF0603 PROTEIN YGCG"/>
    <property type="match status" value="1"/>
</dbReference>
<dbReference type="InterPro" id="IPR007621">
    <property type="entry name" value="TPM_dom"/>
</dbReference>
<feature type="domain" description="TPM" evidence="1">
    <location>
        <begin position="21"/>
        <end position="144"/>
    </location>
</feature>
<comment type="caution">
    <text evidence="2">The sequence shown here is derived from an EMBL/GenBank/DDBJ whole genome shotgun (WGS) entry which is preliminary data.</text>
</comment>
<gene>
    <name evidence="2" type="ORF">FHP08_01620</name>
</gene>
<dbReference type="Gene3D" id="3.10.310.50">
    <property type="match status" value="1"/>
</dbReference>
<dbReference type="Pfam" id="PF04536">
    <property type="entry name" value="TPM_phosphatase"/>
    <property type="match status" value="1"/>
</dbReference>
<dbReference type="RefSeq" id="WP_147702551.1">
    <property type="nucleotide sequence ID" value="NZ_VDUY01000001.1"/>
</dbReference>
<dbReference type="OrthoDB" id="5683663at2"/>
<evidence type="ECO:0000259" key="1">
    <source>
        <dbReference type="Pfam" id="PF04536"/>
    </source>
</evidence>
<reference evidence="2 3" key="1">
    <citation type="submission" date="2019-06" db="EMBL/GenBank/DDBJ databases">
        <title>Quisquiliibacterium sp. nov., isolated from a maize field.</title>
        <authorList>
            <person name="Lin S.-Y."/>
            <person name="Tsai C.-F."/>
            <person name="Young C.-C."/>
        </authorList>
    </citation>
    <scope>NUCLEOTIDE SEQUENCE [LARGE SCALE GENOMIC DNA]</scope>
    <source>
        <strain evidence="2 3">CC-CFT501</strain>
    </source>
</reference>
<organism evidence="2 3">
    <name type="scientific">Zeimonas arvi</name>
    <dbReference type="NCBI Taxonomy" id="2498847"/>
    <lineage>
        <taxon>Bacteria</taxon>
        <taxon>Pseudomonadati</taxon>
        <taxon>Pseudomonadota</taxon>
        <taxon>Betaproteobacteria</taxon>
        <taxon>Burkholderiales</taxon>
        <taxon>Burkholderiaceae</taxon>
        <taxon>Zeimonas</taxon>
    </lineage>
</organism>
<keyword evidence="3" id="KW-1185">Reference proteome</keyword>
<evidence type="ECO:0000313" key="2">
    <source>
        <dbReference type="EMBL" id="TXL68410.1"/>
    </source>
</evidence>
<dbReference type="EMBL" id="VDUY01000001">
    <property type="protein sequence ID" value="TXL68410.1"/>
    <property type="molecule type" value="Genomic_DNA"/>
</dbReference>
<proteinExistence type="predicted"/>
<name>A0A5C8P4G4_9BURK</name>
<evidence type="ECO:0000313" key="3">
    <source>
        <dbReference type="Proteomes" id="UP000321548"/>
    </source>
</evidence>
<protein>
    <submittedName>
        <fullName evidence="2">TPM domain-containing protein</fullName>
    </submittedName>
</protein>
<dbReference type="AlphaFoldDB" id="A0A5C8P4G4"/>
<accession>A0A5C8P4G4</accession>